<dbReference type="AlphaFoldDB" id="A0A0A9C564"/>
<reference evidence="1" key="1">
    <citation type="submission" date="2014-09" db="EMBL/GenBank/DDBJ databases">
        <authorList>
            <person name="Magalhaes I.L.F."/>
            <person name="Oliveira U."/>
            <person name="Santos F.R."/>
            <person name="Vidigal T.H.D.A."/>
            <person name="Brescovit A.D."/>
            <person name="Santos A.J."/>
        </authorList>
    </citation>
    <scope>NUCLEOTIDE SEQUENCE</scope>
    <source>
        <tissue evidence="1">Shoot tissue taken approximately 20 cm above the soil surface</tissue>
    </source>
</reference>
<reference evidence="1" key="2">
    <citation type="journal article" date="2015" name="Data Brief">
        <title>Shoot transcriptome of the giant reed, Arundo donax.</title>
        <authorList>
            <person name="Barrero R.A."/>
            <person name="Guerrero F.D."/>
            <person name="Moolhuijzen P."/>
            <person name="Goolsby J.A."/>
            <person name="Tidwell J."/>
            <person name="Bellgard S.E."/>
            <person name="Bellgard M.I."/>
        </authorList>
    </citation>
    <scope>NUCLEOTIDE SEQUENCE</scope>
    <source>
        <tissue evidence="1">Shoot tissue taken approximately 20 cm above the soil surface</tissue>
    </source>
</reference>
<evidence type="ECO:0000313" key="1">
    <source>
        <dbReference type="EMBL" id="JAD70711.1"/>
    </source>
</evidence>
<name>A0A0A9C564_ARUDO</name>
<organism evidence="1">
    <name type="scientific">Arundo donax</name>
    <name type="common">Giant reed</name>
    <name type="synonym">Donax arundinaceus</name>
    <dbReference type="NCBI Taxonomy" id="35708"/>
    <lineage>
        <taxon>Eukaryota</taxon>
        <taxon>Viridiplantae</taxon>
        <taxon>Streptophyta</taxon>
        <taxon>Embryophyta</taxon>
        <taxon>Tracheophyta</taxon>
        <taxon>Spermatophyta</taxon>
        <taxon>Magnoliopsida</taxon>
        <taxon>Liliopsida</taxon>
        <taxon>Poales</taxon>
        <taxon>Poaceae</taxon>
        <taxon>PACMAD clade</taxon>
        <taxon>Arundinoideae</taxon>
        <taxon>Arundineae</taxon>
        <taxon>Arundo</taxon>
    </lineage>
</organism>
<dbReference type="EMBL" id="GBRH01227184">
    <property type="protein sequence ID" value="JAD70711.1"/>
    <property type="molecule type" value="Transcribed_RNA"/>
</dbReference>
<protein>
    <submittedName>
        <fullName evidence="1">Uncharacterized protein</fullName>
    </submittedName>
</protein>
<sequence length="71" mass="8068">MDADKASQLTALHFGPFLIVSLRHSSFSSMALWHDPVNEFIYVLRPHPCLIIKTQSMTFHVYACLAGFFVL</sequence>
<proteinExistence type="predicted"/>
<accession>A0A0A9C564</accession>